<evidence type="ECO:0000313" key="1">
    <source>
        <dbReference type="EMBL" id="KAJ5110872.1"/>
    </source>
</evidence>
<reference evidence="1" key="2">
    <citation type="journal article" date="2023" name="IMA Fungus">
        <title>Comparative genomic study of the Penicillium genus elucidates a diverse pangenome and 15 lateral gene transfer events.</title>
        <authorList>
            <person name="Petersen C."/>
            <person name="Sorensen T."/>
            <person name="Nielsen M.R."/>
            <person name="Sondergaard T.E."/>
            <person name="Sorensen J.L."/>
            <person name="Fitzpatrick D.A."/>
            <person name="Frisvad J.C."/>
            <person name="Nielsen K.L."/>
        </authorList>
    </citation>
    <scope>NUCLEOTIDE SEQUENCE</scope>
    <source>
        <strain evidence="1">IBT 30761</strain>
    </source>
</reference>
<organism evidence="1 2">
    <name type="scientific">Penicillium argentinense</name>
    <dbReference type="NCBI Taxonomy" id="1131581"/>
    <lineage>
        <taxon>Eukaryota</taxon>
        <taxon>Fungi</taxon>
        <taxon>Dikarya</taxon>
        <taxon>Ascomycota</taxon>
        <taxon>Pezizomycotina</taxon>
        <taxon>Eurotiomycetes</taxon>
        <taxon>Eurotiomycetidae</taxon>
        <taxon>Eurotiales</taxon>
        <taxon>Aspergillaceae</taxon>
        <taxon>Penicillium</taxon>
    </lineage>
</organism>
<accession>A0A9W9G403</accession>
<dbReference type="AlphaFoldDB" id="A0A9W9G403"/>
<proteinExistence type="predicted"/>
<dbReference type="EMBL" id="JAPQKI010000002">
    <property type="protein sequence ID" value="KAJ5110872.1"/>
    <property type="molecule type" value="Genomic_DNA"/>
</dbReference>
<comment type="caution">
    <text evidence="1">The sequence shown here is derived from an EMBL/GenBank/DDBJ whole genome shotgun (WGS) entry which is preliminary data.</text>
</comment>
<dbReference type="GeneID" id="81352880"/>
<reference evidence="1" key="1">
    <citation type="submission" date="2022-11" db="EMBL/GenBank/DDBJ databases">
        <authorList>
            <person name="Petersen C."/>
        </authorList>
    </citation>
    <scope>NUCLEOTIDE SEQUENCE</scope>
    <source>
        <strain evidence="1">IBT 30761</strain>
    </source>
</reference>
<keyword evidence="2" id="KW-1185">Reference proteome</keyword>
<dbReference type="Proteomes" id="UP001149074">
    <property type="component" value="Unassembled WGS sequence"/>
</dbReference>
<dbReference type="RefSeq" id="XP_056478942.1">
    <property type="nucleotide sequence ID" value="XM_056613901.1"/>
</dbReference>
<name>A0A9W9G403_9EURO</name>
<evidence type="ECO:0000313" key="2">
    <source>
        <dbReference type="Proteomes" id="UP001149074"/>
    </source>
</evidence>
<sequence>MTAARRKANSEASRRFRDERHLIPLPEDMKVGVLDMREHKDTYLVCPSNEILDQCQRLFGSGKSEFEPQQVFIVMKMMPRTDGDFSNELDFLLRIMQTRLCSDGIYDTDEGHLIRLAIAFSRRISLQEVPLPHTVKNEGYLVDIQGVIPGIWEIKVRFPSPGYVTPVRGSVAKLIQHITYINSNPPSTKSATWER</sequence>
<dbReference type="OrthoDB" id="4360455at2759"/>
<gene>
    <name evidence="1" type="ORF">N7532_001407</name>
</gene>
<protein>
    <submittedName>
        <fullName evidence="1">Uncharacterized protein</fullName>
    </submittedName>
</protein>